<evidence type="ECO:0000313" key="3">
    <source>
        <dbReference type="Proteomes" id="UP001177003"/>
    </source>
</evidence>
<organism evidence="2 3">
    <name type="scientific">Lactuca saligna</name>
    <name type="common">Willowleaf lettuce</name>
    <dbReference type="NCBI Taxonomy" id="75948"/>
    <lineage>
        <taxon>Eukaryota</taxon>
        <taxon>Viridiplantae</taxon>
        <taxon>Streptophyta</taxon>
        <taxon>Embryophyta</taxon>
        <taxon>Tracheophyta</taxon>
        <taxon>Spermatophyta</taxon>
        <taxon>Magnoliopsida</taxon>
        <taxon>eudicotyledons</taxon>
        <taxon>Gunneridae</taxon>
        <taxon>Pentapetalae</taxon>
        <taxon>asterids</taxon>
        <taxon>campanulids</taxon>
        <taxon>Asterales</taxon>
        <taxon>Asteraceae</taxon>
        <taxon>Cichorioideae</taxon>
        <taxon>Cichorieae</taxon>
        <taxon>Lactucinae</taxon>
        <taxon>Lactuca</taxon>
    </lineage>
</organism>
<dbReference type="InterPro" id="IPR011009">
    <property type="entry name" value="Kinase-like_dom_sf"/>
</dbReference>
<dbReference type="PROSITE" id="PS50011">
    <property type="entry name" value="PROTEIN_KINASE_DOM"/>
    <property type="match status" value="2"/>
</dbReference>
<dbReference type="Proteomes" id="UP001177003">
    <property type="component" value="Chromosome 7"/>
</dbReference>
<dbReference type="InterPro" id="IPR001245">
    <property type="entry name" value="Ser-Thr/Tyr_kinase_cat_dom"/>
</dbReference>
<feature type="domain" description="Protein kinase" evidence="1">
    <location>
        <begin position="1"/>
        <end position="275"/>
    </location>
</feature>
<dbReference type="EMBL" id="OX465083">
    <property type="protein sequence ID" value="CAI9293410.1"/>
    <property type="molecule type" value="Genomic_DNA"/>
</dbReference>
<dbReference type="InterPro" id="IPR008271">
    <property type="entry name" value="Ser/Thr_kinase_AS"/>
</dbReference>
<protein>
    <recommendedName>
        <fullName evidence="1">Protein kinase domain-containing protein</fullName>
    </recommendedName>
</protein>
<dbReference type="InterPro" id="IPR000719">
    <property type="entry name" value="Prot_kinase_dom"/>
</dbReference>
<dbReference type="PANTHER" id="PTHR27003">
    <property type="entry name" value="OS07G0166700 PROTEIN"/>
    <property type="match status" value="1"/>
</dbReference>
<keyword evidence="3" id="KW-1185">Reference proteome</keyword>
<evidence type="ECO:0000259" key="1">
    <source>
        <dbReference type="PROSITE" id="PS50011"/>
    </source>
</evidence>
<dbReference type="InterPro" id="IPR045272">
    <property type="entry name" value="ANXUR1/2-like"/>
</dbReference>
<reference evidence="2" key="1">
    <citation type="submission" date="2023-04" db="EMBL/GenBank/DDBJ databases">
        <authorList>
            <person name="Vijverberg K."/>
            <person name="Xiong W."/>
            <person name="Schranz E."/>
        </authorList>
    </citation>
    <scope>NUCLEOTIDE SEQUENCE</scope>
</reference>
<dbReference type="SUPFAM" id="SSF56112">
    <property type="entry name" value="Protein kinase-like (PK-like)"/>
    <property type="match status" value="2"/>
</dbReference>
<dbReference type="Gene3D" id="1.10.510.10">
    <property type="entry name" value="Transferase(Phosphotransferase) domain 1"/>
    <property type="match status" value="2"/>
</dbReference>
<dbReference type="PANTHER" id="PTHR27003:SF328">
    <property type="entry name" value="PROTEIN KINASE DOMAIN-CONTAINING PROTEIN"/>
    <property type="match status" value="1"/>
</dbReference>
<dbReference type="FunFam" id="1.10.510.10:FF:000084">
    <property type="entry name" value="Wall-associated receptor kinase 2"/>
    <property type="match status" value="1"/>
</dbReference>
<dbReference type="SMART" id="SM00220">
    <property type="entry name" value="S_TKc"/>
    <property type="match status" value="1"/>
</dbReference>
<dbReference type="AlphaFoldDB" id="A0AA36EH99"/>
<feature type="domain" description="Protein kinase" evidence="1">
    <location>
        <begin position="346"/>
        <end position="600"/>
    </location>
</feature>
<accession>A0AA36EH99</accession>
<gene>
    <name evidence="2" type="ORF">LSALG_LOCUS32431</name>
</gene>
<dbReference type="GO" id="GO:0009506">
    <property type="term" value="C:plasmodesma"/>
    <property type="evidence" value="ECO:0007669"/>
    <property type="project" value="TreeGrafter"/>
</dbReference>
<dbReference type="PROSITE" id="PS00108">
    <property type="entry name" value="PROTEIN_KINASE_ST"/>
    <property type="match status" value="1"/>
</dbReference>
<dbReference type="Gene3D" id="3.30.200.20">
    <property type="entry name" value="Phosphorylase Kinase, domain 1"/>
    <property type="match status" value="1"/>
</dbReference>
<dbReference type="Pfam" id="PF07714">
    <property type="entry name" value="PK_Tyr_Ser-Thr"/>
    <property type="match status" value="2"/>
</dbReference>
<dbReference type="GO" id="GO:0005886">
    <property type="term" value="C:plasma membrane"/>
    <property type="evidence" value="ECO:0007669"/>
    <property type="project" value="TreeGrafter"/>
</dbReference>
<name>A0AA36EH99_LACSI</name>
<dbReference type="GO" id="GO:0005524">
    <property type="term" value="F:ATP binding"/>
    <property type="evidence" value="ECO:0007669"/>
    <property type="project" value="InterPro"/>
</dbReference>
<proteinExistence type="predicted"/>
<dbReference type="GO" id="GO:0004714">
    <property type="term" value="F:transmembrane receptor protein tyrosine kinase activity"/>
    <property type="evidence" value="ECO:0007669"/>
    <property type="project" value="InterPro"/>
</dbReference>
<evidence type="ECO:0000313" key="2">
    <source>
        <dbReference type="EMBL" id="CAI9293410.1"/>
    </source>
</evidence>
<sequence length="600" mass="68431">MLLIQSGRQFSLAEIQSATNDFDDELVIGHGGFGKGAPEFRAEIEMLSKLRHCNLVSLIGYCDDNNEMILVYAYMPNGTLYHHLHKAETPLNWMQRLQIAIGAARGLDYLHTGFGTQHGVIHRDVKTSNILLDNNLEAMISDFGLSKISPTNQSSSYIDASVKGTFGYLDPEYFYTRKLTRKTDVYAFGVVLFELLSGRLPVGEGNAEEHISLVRWAQKFVKEGKFDQMVDSTIRGKVFSKCLRRFAKIAYRCLLSVLKERPTMAEVVVTLQDLLELQRRHDNSAEAPGITTFTWKIHKFLASTTKQNSDRNGTSSSKSLEMNLNQCSSTNKDGSDQVGVPCQHEELVVTDLKQFRYLDLRRATKNFRNDTNMKVKIVDQRIYHPNLAWSELDLEMLKEFRHPNLQKLIGYCFKDKILLLVYEFMPKGNFEDLLYTVVGTLFTLPLVAKVKIAVGIARGIVFLHKSQNLLGGRVLGESRLHREKILLDEDFTVKLANYDVTKLVYGDYACTITSYGFHSGKNYPGFKRGEPQSHFLGFTMAFIEVITGKRISNGTEFQKMDDLFMKYGKMSLVHIARSCFDICNEPENSPEWHKYMNELW</sequence>